<protein>
    <submittedName>
        <fullName evidence="7">Aerotolerance regulator BatA</fullName>
    </submittedName>
</protein>
<dbReference type="AlphaFoldDB" id="A0A2W1NM92"/>
<dbReference type="InterPro" id="IPR002035">
    <property type="entry name" value="VWF_A"/>
</dbReference>
<keyword evidence="1" id="KW-1003">Cell membrane</keyword>
<dbReference type="RefSeq" id="WP_111063371.1">
    <property type="nucleotide sequence ID" value="NZ_JBHUCU010000007.1"/>
</dbReference>
<dbReference type="PANTHER" id="PTHR22550">
    <property type="entry name" value="SPORE GERMINATION PROTEIN"/>
    <property type="match status" value="1"/>
</dbReference>
<dbReference type="InterPro" id="IPR036465">
    <property type="entry name" value="vWFA_dom_sf"/>
</dbReference>
<dbReference type="Pfam" id="PF00092">
    <property type="entry name" value="VWA"/>
    <property type="match status" value="1"/>
</dbReference>
<accession>A0A2W1NM92</accession>
<evidence type="ECO:0000256" key="2">
    <source>
        <dbReference type="ARBA" id="ARBA00022692"/>
    </source>
</evidence>
<dbReference type="InterPro" id="IPR033881">
    <property type="entry name" value="vWA_BatA_type"/>
</dbReference>
<dbReference type="InterPro" id="IPR050768">
    <property type="entry name" value="UPF0353/GerABKA_families"/>
</dbReference>
<sequence>MFSKLTEISPLAYSYVYKDFLWLLLLIPILLLWYVLIHIKKARSINHSSVAHFENPAFNFWLWFKHFNFLLFLISFAFFVVAFSRPQDPKDVEEYKKKNIEGIDVVLTIDVSSSMFAEDFKPNRLESAKKTAMQFIKQRPNDRIGVVAYEGEAYTQAPLTTDHQLLLSLLSEIESGTVDQGTAIGSGLITAVNRLYKSDTKSKVIILLTDGENNRGDIDPLTAAQVASEYGIRVYTIGVGRNGMAPYPVQNMFGTTSMQNIEVRIDEDLLKEIATITDGQYFRAENENELNEIYGIIDKLEKSKVKVLEFKTNPPEKYYGFLFYGILLLTLYFLIDKTLLKRII</sequence>
<evidence type="ECO:0000313" key="7">
    <source>
        <dbReference type="EMBL" id="PZE16762.1"/>
    </source>
</evidence>
<gene>
    <name evidence="7" type="ORF">DNU06_10910</name>
</gene>
<evidence type="ECO:0000259" key="6">
    <source>
        <dbReference type="PROSITE" id="PS50234"/>
    </source>
</evidence>
<reference evidence="7 8" key="1">
    <citation type="submission" date="2018-06" db="EMBL/GenBank/DDBJ databases">
        <title>The draft genome sequence of Crocinitomix sp. SM1701.</title>
        <authorList>
            <person name="Zhang X."/>
        </authorList>
    </citation>
    <scope>NUCLEOTIDE SEQUENCE [LARGE SCALE GENOMIC DNA]</scope>
    <source>
        <strain evidence="7 8">SM1701</strain>
    </source>
</reference>
<comment type="caution">
    <text evidence="7">The sequence shown here is derived from an EMBL/GenBank/DDBJ whole genome shotgun (WGS) entry which is preliminary data.</text>
</comment>
<keyword evidence="3 5" id="KW-1133">Transmembrane helix</keyword>
<dbReference type="SUPFAM" id="SSF53300">
    <property type="entry name" value="vWA-like"/>
    <property type="match status" value="1"/>
</dbReference>
<keyword evidence="8" id="KW-1185">Reference proteome</keyword>
<evidence type="ECO:0000313" key="8">
    <source>
        <dbReference type="Proteomes" id="UP000249248"/>
    </source>
</evidence>
<name>A0A2W1NM92_9FLAO</name>
<organism evidence="7 8">
    <name type="scientific">Putridiphycobacter roseus</name>
    <dbReference type="NCBI Taxonomy" id="2219161"/>
    <lineage>
        <taxon>Bacteria</taxon>
        <taxon>Pseudomonadati</taxon>
        <taxon>Bacteroidota</taxon>
        <taxon>Flavobacteriia</taxon>
        <taxon>Flavobacteriales</taxon>
        <taxon>Crocinitomicaceae</taxon>
        <taxon>Putridiphycobacter</taxon>
    </lineage>
</organism>
<dbReference type="OrthoDB" id="6206554at2"/>
<dbReference type="PROSITE" id="PS50234">
    <property type="entry name" value="VWFA"/>
    <property type="match status" value="1"/>
</dbReference>
<feature type="domain" description="VWFA" evidence="6">
    <location>
        <begin position="104"/>
        <end position="300"/>
    </location>
</feature>
<dbReference type="CDD" id="cd01467">
    <property type="entry name" value="vWA_BatA_type"/>
    <property type="match status" value="1"/>
</dbReference>
<dbReference type="SMART" id="SM00327">
    <property type="entry name" value="VWA"/>
    <property type="match status" value="1"/>
</dbReference>
<dbReference type="Gene3D" id="3.40.50.410">
    <property type="entry name" value="von Willebrand factor, type A domain"/>
    <property type="match status" value="1"/>
</dbReference>
<proteinExistence type="predicted"/>
<evidence type="ECO:0000256" key="5">
    <source>
        <dbReference type="SAM" id="Phobius"/>
    </source>
</evidence>
<feature type="transmembrane region" description="Helical" evidence="5">
    <location>
        <begin position="60"/>
        <end position="83"/>
    </location>
</feature>
<dbReference type="Proteomes" id="UP000249248">
    <property type="component" value="Unassembled WGS sequence"/>
</dbReference>
<evidence type="ECO:0000256" key="3">
    <source>
        <dbReference type="ARBA" id="ARBA00022989"/>
    </source>
</evidence>
<evidence type="ECO:0000256" key="4">
    <source>
        <dbReference type="ARBA" id="ARBA00023136"/>
    </source>
</evidence>
<dbReference type="PANTHER" id="PTHR22550:SF5">
    <property type="entry name" value="LEUCINE ZIPPER PROTEIN 4"/>
    <property type="match status" value="1"/>
</dbReference>
<keyword evidence="2 5" id="KW-0812">Transmembrane</keyword>
<feature type="transmembrane region" description="Helical" evidence="5">
    <location>
        <begin position="20"/>
        <end position="39"/>
    </location>
</feature>
<dbReference type="PRINTS" id="PR00453">
    <property type="entry name" value="VWFADOMAIN"/>
</dbReference>
<evidence type="ECO:0000256" key="1">
    <source>
        <dbReference type="ARBA" id="ARBA00022475"/>
    </source>
</evidence>
<feature type="transmembrane region" description="Helical" evidence="5">
    <location>
        <begin position="318"/>
        <end position="335"/>
    </location>
</feature>
<dbReference type="EMBL" id="QKSB01000006">
    <property type="protein sequence ID" value="PZE16762.1"/>
    <property type="molecule type" value="Genomic_DNA"/>
</dbReference>
<keyword evidence="4 5" id="KW-0472">Membrane</keyword>